<reference evidence="3" key="1">
    <citation type="submission" date="2024-02" db="UniProtKB">
        <authorList>
            <consortium name="WormBaseParasite"/>
        </authorList>
    </citation>
    <scope>IDENTIFICATION</scope>
</reference>
<dbReference type="Proteomes" id="UP000887575">
    <property type="component" value="Unassembled WGS sequence"/>
</dbReference>
<sequence>MATVAEFGSWKSTITPEVFSQGNAKAICQLQANSDGVYWVEQNILTGKRELFQRHYEPFDHGKDIPLAQGYSVQNSVHEYGGGALTLHSNGTVFFTTNDGVFRLNANGDVDQIIDGQNKTFRFADLSAHSKFLYAVCEDHSGGHLPENYIVQIDVQEKTFRQVVKGCDFYASPRVNREGNHLVWMQWNHINMPWDETMIGIATINNEGNLENERVLLDGTGQKINYYCPAWSPNGELLAVSDRTNFWNVYRVALNKTDANGQASLHNIFPIDAEIGYPHWQFANAPFSTNGRNTLFNVNGELKFRSNDLVLSIDLPDFTDFSHLDLTENDVAYCIASGPKRASSLLKIELNDENYHCSILREARDADEIEDFPISIPEKISFKSDDVTVSGWFYAPKNDEYSGLPGTLPPVILMGHGGPTAPATNALDFKKQFFTSRGFAVFDVNYRGSTGFGTEFRRKLYGKWGIVDRDDMIAGAQMLIERGLVDAKRVAIMGSSAGGYLLLSCLIHEPNVFAAAVSTYGVADLEGLVKDSHKFELGYNEVCIAKYPDEINIYHERSPIRHVERLNTPAAFFHGTDDVVVPASQSIQMFEALREKGLPTALKLFPGEGHGFRNANVVKEANEGAYYFFCKVMGIEPSVQSDLEIVNLANQAVNNGRNKI</sequence>
<protein>
    <submittedName>
        <fullName evidence="3">Peptidase S9 prolyl oligopeptidase catalytic domain-containing protein</fullName>
    </submittedName>
</protein>
<dbReference type="WBParaSite" id="MBELARI_LOCUS11116">
    <property type="protein sequence ID" value="MBELARI_LOCUS11116"/>
    <property type="gene ID" value="MBELARI_LOCUS11116"/>
</dbReference>
<dbReference type="InterPro" id="IPR029058">
    <property type="entry name" value="AB_hydrolase_fold"/>
</dbReference>
<dbReference type="Pfam" id="PF00326">
    <property type="entry name" value="Peptidase_S9"/>
    <property type="match status" value="1"/>
</dbReference>
<dbReference type="AlphaFoldDB" id="A0AAF3EB06"/>
<evidence type="ECO:0000313" key="3">
    <source>
        <dbReference type="WBParaSite" id="MBELARI_LOCUS11116"/>
    </source>
</evidence>
<evidence type="ECO:0000259" key="1">
    <source>
        <dbReference type="Pfam" id="PF00326"/>
    </source>
</evidence>
<accession>A0AAF3EB06</accession>
<dbReference type="InterPro" id="IPR011042">
    <property type="entry name" value="6-blade_b-propeller_TolB-like"/>
</dbReference>
<feature type="domain" description="Peptidase S9 prolyl oligopeptidase catalytic" evidence="1">
    <location>
        <begin position="427"/>
        <end position="634"/>
    </location>
</feature>
<dbReference type="InterPro" id="IPR001375">
    <property type="entry name" value="Peptidase_S9_cat"/>
</dbReference>
<dbReference type="InterPro" id="IPR050585">
    <property type="entry name" value="Xaa-Pro_dipeptidyl-ppase/CocE"/>
</dbReference>
<dbReference type="SUPFAM" id="SSF69304">
    <property type="entry name" value="Tricorn protease N-terminal domain"/>
    <property type="match status" value="1"/>
</dbReference>
<dbReference type="Gene3D" id="2.120.10.30">
    <property type="entry name" value="TolB, C-terminal domain"/>
    <property type="match status" value="1"/>
</dbReference>
<dbReference type="Gene3D" id="3.40.50.1820">
    <property type="entry name" value="alpha/beta hydrolase"/>
    <property type="match status" value="1"/>
</dbReference>
<name>A0AAF3EB06_9BILA</name>
<dbReference type="SUPFAM" id="SSF53474">
    <property type="entry name" value="alpha/beta-Hydrolases"/>
    <property type="match status" value="1"/>
</dbReference>
<organism evidence="2 3">
    <name type="scientific">Mesorhabditis belari</name>
    <dbReference type="NCBI Taxonomy" id="2138241"/>
    <lineage>
        <taxon>Eukaryota</taxon>
        <taxon>Metazoa</taxon>
        <taxon>Ecdysozoa</taxon>
        <taxon>Nematoda</taxon>
        <taxon>Chromadorea</taxon>
        <taxon>Rhabditida</taxon>
        <taxon>Rhabditina</taxon>
        <taxon>Rhabditomorpha</taxon>
        <taxon>Rhabditoidea</taxon>
        <taxon>Rhabditidae</taxon>
        <taxon>Mesorhabditinae</taxon>
        <taxon>Mesorhabditis</taxon>
    </lineage>
</organism>
<dbReference type="GO" id="GO:0006508">
    <property type="term" value="P:proteolysis"/>
    <property type="evidence" value="ECO:0007669"/>
    <property type="project" value="InterPro"/>
</dbReference>
<dbReference type="PANTHER" id="PTHR43056:SF5">
    <property type="entry name" value="PEPTIDASE S9 PROLYL OLIGOPEPTIDASE CATALYTIC DOMAIN-CONTAINING PROTEIN"/>
    <property type="match status" value="1"/>
</dbReference>
<evidence type="ECO:0000313" key="2">
    <source>
        <dbReference type="Proteomes" id="UP000887575"/>
    </source>
</evidence>
<proteinExistence type="predicted"/>
<dbReference type="PANTHER" id="PTHR43056">
    <property type="entry name" value="PEPTIDASE S9 PROLYL OLIGOPEPTIDASE"/>
    <property type="match status" value="1"/>
</dbReference>
<keyword evidence="2" id="KW-1185">Reference proteome</keyword>
<dbReference type="GO" id="GO:0008236">
    <property type="term" value="F:serine-type peptidase activity"/>
    <property type="evidence" value="ECO:0007669"/>
    <property type="project" value="InterPro"/>
</dbReference>